<dbReference type="PANTHER" id="PTHR11199:SF2">
    <property type="entry name" value="COHESIN SUBUNIT SA"/>
    <property type="match status" value="1"/>
</dbReference>
<keyword evidence="3" id="KW-0158">Chromosome</keyword>
<gene>
    <name evidence="6" type="primary">LOC100933824</name>
</gene>
<accession>A0A7N4NM95</accession>
<protein>
    <recommendedName>
        <fullName evidence="3">Cohesin subunit SA</fullName>
    </recommendedName>
    <alternativeName>
        <fullName evidence="3">SCC3 homolog</fullName>
    </alternativeName>
    <alternativeName>
        <fullName evidence="3">Stromal antigen</fullName>
    </alternativeName>
</protein>
<reference evidence="6" key="2">
    <citation type="submission" date="2025-08" db="UniProtKB">
        <authorList>
            <consortium name="Ensembl"/>
        </authorList>
    </citation>
    <scope>IDENTIFICATION</scope>
</reference>
<keyword evidence="3" id="KW-0131">Cell cycle</keyword>
<comment type="subcellular location">
    <subcellularLocation>
        <location evidence="3">Nucleus</location>
    </subcellularLocation>
    <subcellularLocation>
        <location evidence="3">Chromosome</location>
    </subcellularLocation>
    <subcellularLocation>
        <location evidence="3">Chromosome</location>
        <location evidence="3">Centromere</location>
    </subcellularLocation>
</comment>
<reference evidence="6" key="3">
    <citation type="submission" date="2025-09" db="UniProtKB">
        <authorList>
            <consortium name="Ensembl"/>
        </authorList>
    </citation>
    <scope>IDENTIFICATION</scope>
</reference>
<dbReference type="Pfam" id="PF08514">
    <property type="entry name" value="STAG"/>
    <property type="match status" value="1"/>
</dbReference>
<dbReference type="InterPro" id="IPR016024">
    <property type="entry name" value="ARM-type_fold"/>
</dbReference>
<feature type="region of interest" description="Disordered" evidence="4">
    <location>
        <begin position="1182"/>
        <end position="1216"/>
    </location>
</feature>
<feature type="compositionally biased region" description="Basic and acidic residues" evidence="4">
    <location>
        <begin position="47"/>
        <end position="56"/>
    </location>
</feature>
<dbReference type="InterPro" id="IPR056396">
    <property type="entry name" value="HEAT_SCC3-SA"/>
</dbReference>
<feature type="compositionally biased region" description="Basic residues" evidence="4">
    <location>
        <begin position="57"/>
        <end position="66"/>
    </location>
</feature>
<name>A0A7N4NM95_SARHA</name>
<dbReference type="GO" id="GO:0005634">
    <property type="term" value="C:nucleus"/>
    <property type="evidence" value="ECO:0007669"/>
    <property type="project" value="UniProtKB-SubCell"/>
</dbReference>
<dbReference type="Ensembl" id="ENSSHAT00000028602.1">
    <property type="protein sequence ID" value="ENSSHAP00000025278.1"/>
    <property type="gene ID" value="ENSSHAG00000015200.2"/>
</dbReference>
<evidence type="ECO:0000256" key="2">
    <source>
        <dbReference type="ARBA" id="ARBA00022829"/>
    </source>
</evidence>
<keyword evidence="3" id="KW-0132">Cell division</keyword>
<dbReference type="GO" id="GO:0007059">
    <property type="term" value="P:chromosome segregation"/>
    <property type="evidence" value="ECO:0007669"/>
    <property type="project" value="UniProtKB-KW"/>
</dbReference>
<dbReference type="PROSITE" id="PS51425">
    <property type="entry name" value="SCD"/>
    <property type="match status" value="1"/>
</dbReference>
<dbReference type="GO" id="GO:0051301">
    <property type="term" value="P:cell division"/>
    <property type="evidence" value="ECO:0007669"/>
    <property type="project" value="UniProtKB-UniRule"/>
</dbReference>
<dbReference type="GO" id="GO:0008278">
    <property type="term" value="C:cohesin complex"/>
    <property type="evidence" value="ECO:0007669"/>
    <property type="project" value="UniProtKB-UniRule"/>
</dbReference>
<evidence type="ECO:0000313" key="6">
    <source>
        <dbReference type="Ensembl" id="ENSSHAP00000025278.1"/>
    </source>
</evidence>
<keyword evidence="3" id="KW-0539">Nucleus</keyword>
<evidence type="ECO:0000256" key="4">
    <source>
        <dbReference type="SAM" id="MobiDB-lite"/>
    </source>
</evidence>
<sequence length="1229" mass="142163">MPSASYSSVCPVEKENDGQEATAPASAVQNGGCVKNSSNSTPKERKKVQEQCENVRKKNISRRKRSSQPENDEDEVEEMVEAVTLFEVVSLGKRAMQSVVDDWIEAYKEDRDLALLDLINFFIQCSGCQGMVTAEMYQSLHSSDILKKMIEKFDEETGLQYKRIMARPWILTVTWPMELEDEGYPLVKPGPHWKKFKANFCEFTAVLIQQCQYSILYDGYLMNTITSLLSGLTGSVVRAFRHTSTLAAMKLVTALVSVIQNLDVSIHNAQQLYEVEKNRTPEGETGPRLDELDRKRKECQQKPVEIENMMNALFKGTFVQRYRDVIPEIRIVCIEEMGSWLKLYPNMFLNDSYLKYVGWMLYDKQAEVRLKCLQGLRGLYEHKELIFKMGLFNTRFKSRIVSMTTDKEPEVAVEAMKLVMLMVLNCENTVSSEECEAMYHFVYATYRPLAVVAGELLCKRLFCLPSGEEEPPNAKKKNKFVYSLRRLKKLITFFLNHGFHKHVTYLVDSLWDWEDGLLRDWECLTNLLRDKPMRKEEAFTDAQESVLVEIIAAAVRQTAEGHPPVGRGSRKTLTAKERKTQMEECARMTERFIIVLPELLAKYSSDTEKVTNFLQIPQYYNLNVYVAGRLEQYLDALLTEMKELVHRHTDLNVLEACSKVYSILCGEQLAIYPFVSEALHHLIDEMVMDFSQLIGEFFQEEDGLGVNEEHIFRMSCILKKLTAFHNAHDLTRWHIGDWTLKILNFEKENGGLPAETLIPALQCSYFALLWQLELVTESLVTETPSSQGLNSRCGREERHWEEKETLSELSEKMTCFRLICESYLNHHNKDVSEKAFILLCDLLIVLSHQGVDEDEDFSLLKFLPDHDLQSRMIEFVKDHVFGENNLPEEMNREEAHRLDSVYRKRIILAEYCKLIAYNVVEMMTAVEIYKHYMQTYHDFGDIIKETINRTRHNDKIESARTLIVCLQELYQNHMATYRSNNSRKKQVDSSASFASIKELARRFSLTFGWDQMNSRESIAMIHKEGIDFAFHGDSQDIDYYLPPNLTFLAIISEFSNKLLKPDKKLVYYYLQEFVTDHMLLTCKGEKWHPLYCYRSSLIGTDDDAESTIASSFREWPPPDKSKVFATKRKFSDDCRDFSMMLYIHHNGSIMDISLPGSSRQTMDLQSDSQLSYFSWKSKTVTSEDIVDEPGPTEQDIAPRMGDSPESLHEEETEELNEDIDVVEIDEGNL</sequence>
<organism evidence="6 7">
    <name type="scientific">Sarcophilus harrisii</name>
    <name type="common">Tasmanian devil</name>
    <name type="synonym">Sarcophilus laniarius</name>
    <dbReference type="NCBI Taxonomy" id="9305"/>
    <lineage>
        <taxon>Eukaryota</taxon>
        <taxon>Metazoa</taxon>
        <taxon>Chordata</taxon>
        <taxon>Craniata</taxon>
        <taxon>Vertebrata</taxon>
        <taxon>Euteleostomi</taxon>
        <taxon>Mammalia</taxon>
        <taxon>Metatheria</taxon>
        <taxon>Dasyuromorphia</taxon>
        <taxon>Dasyuridae</taxon>
        <taxon>Sarcophilus</taxon>
    </lineage>
</organism>
<keyword evidence="2 3" id="KW-0159">Chromosome partition</keyword>
<evidence type="ECO:0000259" key="5">
    <source>
        <dbReference type="PROSITE" id="PS51425"/>
    </source>
</evidence>
<dbReference type="GO" id="GO:0003682">
    <property type="term" value="F:chromatin binding"/>
    <property type="evidence" value="ECO:0007669"/>
    <property type="project" value="TreeGrafter"/>
</dbReference>
<dbReference type="Pfam" id="PF24571">
    <property type="entry name" value="HEAT_SCC3-SA"/>
    <property type="match status" value="1"/>
</dbReference>
<proteinExistence type="inferred from homology"/>
<feature type="region of interest" description="Disordered" evidence="4">
    <location>
        <begin position="1"/>
        <end position="77"/>
    </location>
</feature>
<dbReference type="InterPro" id="IPR013721">
    <property type="entry name" value="STAG"/>
</dbReference>
<dbReference type="GeneTree" id="ENSGT00950000182972"/>
<evidence type="ECO:0000313" key="7">
    <source>
        <dbReference type="Proteomes" id="UP000007648"/>
    </source>
</evidence>
<dbReference type="Pfam" id="PF21581">
    <property type="entry name" value="SCD"/>
    <property type="match status" value="1"/>
</dbReference>
<dbReference type="InParanoid" id="A0A7N4NM95"/>
<evidence type="ECO:0000256" key="3">
    <source>
        <dbReference type="RuleBase" id="RU369063"/>
    </source>
</evidence>
<reference evidence="6 7" key="1">
    <citation type="journal article" date="2011" name="Proc. Natl. Acad. Sci. U.S.A.">
        <title>Genetic diversity and population structure of the endangered marsupial Sarcophilus harrisii (Tasmanian devil).</title>
        <authorList>
            <person name="Miller W."/>
            <person name="Hayes V.M."/>
            <person name="Ratan A."/>
            <person name="Petersen D.C."/>
            <person name="Wittekindt N.E."/>
            <person name="Miller J."/>
            <person name="Walenz B."/>
            <person name="Knight J."/>
            <person name="Qi J."/>
            <person name="Zhao F."/>
            <person name="Wang Q."/>
            <person name="Bedoya-Reina O.C."/>
            <person name="Katiyar N."/>
            <person name="Tomsho L.P."/>
            <person name="Kasson L.M."/>
            <person name="Hardie R.A."/>
            <person name="Woodbridge P."/>
            <person name="Tindall E.A."/>
            <person name="Bertelsen M.F."/>
            <person name="Dixon D."/>
            <person name="Pyecroft S."/>
            <person name="Helgen K.M."/>
            <person name="Lesk A.M."/>
            <person name="Pringle T.H."/>
            <person name="Patterson N."/>
            <person name="Zhang Y."/>
            <person name="Kreiss A."/>
            <person name="Woods G.M."/>
            <person name="Jones M.E."/>
            <person name="Schuster S.C."/>
        </authorList>
    </citation>
    <scope>NUCLEOTIDE SEQUENCE [LARGE SCALE GENOMIC DNA]</scope>
</reference>
<dbReference type="GO" id="GO:0007062">
    <property type="term" value="P:sister chromatid cohesion"/>
    <property type="evidence" value="ECO:0007669"/>
    <property type="project" value="UniProtKB-UniRule"/>
</dbReference>
<dbReference type="AlphaFoldDB" id="A0A7N4NM95"/>
<comment type="similarity">
    <text evidence="1 3">Belongs to the SCC3 family.</text>
</comment>
<comment type="subunit">
    <text evidence="3">Part of the cohesin complex which is composed of a heterodimer between a SMC1 protein (SMC1A or SMC1B) and SMC3, which are attached via their hinge domain, and RAD21 which link them at their heads, and one STAG protein.</text>
</comment>
<evidence type="ECO:0000256" key="1">
    <source>
        <dbReference type="ARBA" id="ARBA00005486"/>
    </source>
</evidence>
<dbReference type="SUPFAM" id="SSF48371">
    <property type="entry name" value="ARM repeat"/>
    <property type="match status" value="1"/>
</dbReference>
<dbReference type="GO" id="GO:0000785">
    <property type="term" value="C:chromatin"/>
    <property type="evidence" value="ECO:0007669"/>
    <property type="project" value="UniProtKB-UniRule"/>
</dbReference>
<dbReference type="Proteomes" id="UP000007648">
    <property type="component" value="Unassembled WGS sequence"/>
</dbReference>
<feature type="domain" description="SCD" evidence="5">
    <location>
        <begin position="318"/>
        <end position="403"/>
    </location>
</feature>
<dbReference type="PANTHER" id="PTHR11199">
    <property type="entry name" value="STROMAL ANTIGEN"/>
    <property type="match status" value="1"/>
</dbReference>
<dbReference type="InterPro" id="IPR039662">
    <property type="entry name" value="Cohesin_Scc3/SA"/>
</dbReference>
<dbReference type="GO" id="GO:0000775">
    <property type="term" value="C:chromosome, centromeric region"/>
    <property type="evidence" value="ECO:0007669"/>
    <property type="project" value="UniProtKB-SubCell"/>
</dbReference>
<keyword evidence="7" id="KW-1185">Reference proteome</keyword>
<dbReference type="InterPro" id="IPR020839">
    <property type="entry name" value="SCD"/>
</dbReference>
<comment type="function">
    <text evidence="3">Component of cohesin complex, a complex required for the cohesion of sister chromatids after DNA replication. The cohesin complex apparently forms a large proteinaceous ring within which sister chromatids can be trapped. At anaphase, the complex is cleaved and dissociates from chromatin, allowing sister chromatids to segregate.</text>
</comment>